<keyword evidence="2" id="KW-1185">Reference proteome</keyword>
<comment type="caution">
    <text evidence="1">The sequence shown here is derived from an EMBL/GenBank/DDBJ whole genome shotgun (WGS) entry which is preliminary data.</text>
</comment>
<dbReference type="AlphaFoldDB" id="A0A060SFQ3"/>
<dbReference type="EMBL" id="CCBP010000097">
    <property type="protein sequence ID" value="CDO71089.1"/>
    <property type="molecule type" value="Genomic_DNA"/>
</dbReference>
<reference evidence="1" key="1">
    <citation type="submission" date="2014-01" db="EMBL/GenBank/DDBJ databases">
        <title>The genome of the white-rot fungus Pycnoporus cinnabarinus: a basidiomycete model with a versatile arsenal for lignocellulosic biomass breakdown.</title>
        <authorList>
            <person name="Levasseur A."/>
            <person name="Lomascolo A."/>
            <person name="Ruiz-Duenas F.J."/>
            <person name="Uzan E."/>
            <person name="Piumi F."/>
            <person name="Kues U."/>
            <person name="Ram A.F.J."/>
            <person name="Murat C."/>
            <person name="Haon M."/>
            <person name="Benoit I."/>
            <person name="Arfi Y."/>
            <person name="Chevret D."/>
            <person name="Drula E."/>
            <person name="Kwon M.J."/>
            <person name="Gouret P."/>
            <person name="Lesage-Meessen L."/>
            <person name="Lombard V."/>
            <person name="Mariette J."/>
            <person name="Noirot C."/>
            <person name="Park J."/>
            <person name="Patyshakuliyeva A."/>
            <person name="Wieneger R.A.B."/>
            <person name="Wosten H.A.B."/>
            <person name="Martin F."/>
            <person name="Coutinho P.M."/>
            <person name="de Vries R."/>
            <person name="Martinez A.T."/>
            <person name="Klopp C."/>
            <person name="Pontarotti P."/>
            <person name="Henrissat B."/>
            <person name="Record E."/>
        </authorList>
    </citation>
    <scope>NUCLEOTIDE SEQUENCE [LARGE SCALE GENOMIC DNA]</scope>
    <source>
        <strain evidence="1">BRFM137</strain>
    </source>
</reference>
<dbReference type="HOGENOM" id="CLU_1283837_0_0_1"/>
<dbReference type="STRING" id="5643.A0A060SFQ3"/>
<evidence type="ECO:0000313" key="1">
    <source>
        <dbReference type="EMBL" id="CDO71089.1"/>
    </source>
</evidence>
<name>A0A060SFQ3_PYCCI</name>
<gene>
    <name evidence="1" type="ORF">BN946_scf184844.g93</name>
</gene>
<dbReference type="OrthoDB" id="2756205at2759"/>
<dbReference type="Proteomes" id="UP000029665">
    <property type="component" value="Unassembled WGS sequence"/>
</dbReference>
<accession>A0A060SFQ3</accession>
<evidence type="ECO:0000313" key="2">
    <source>
        <dbReference type="Proteomes" id="UP000029665"/>
    </source>
</evidence>
<organism evidence="1 2">
    <name type="scientific">Pycnoporus cinnabarinus</name>
    <name type="common">Cinnabar-red polypore</name>
    <name type="synonym">Trametes cinnabarina</name>
    <dbReference type="NCBI Taxonomy" id="5643"/>
    <lineage>
        <taxon>Eukaryota</taxon>
        <taxon>Fungi</taxon>
        <taxon>Dikarya</taxon>
        <taxon>Basidiomycota</taxon>
        <taxon>Agaricomycotina</taxon>
        <taxon>Agaricomycetes</taxon>
        <taxon>Polyporales</taxon>
        <taxon>Polyporaceae</taxon>
        <taxon>Trametes</taxon>
    </lineage>
</organism>
<protein>
    <submittedName>
        <fullName evidence="1">Uncharacterized protein</fullName>
    </submittedName>
</protein>
<sequence length="215" mass="24821">MTNYRDVASQILTIDHNTYVATYMQQELDNYDEHIKAKHELARDFQPTDASTPSSIGGGHFRLGAKESVQVTMASLVDTNANDSAYQNFWQRLGCFLTTEYKAHNLPLPDSGRIMLSAAMNISEYRLLRINYESLADWREETDLLRCSPNFFNQPRYDCVLLHATPSFFARLILVFTCKVGDRIEPLALVQPFDRLEASTEDLDLGFFRWYEVHY</sequence>
<proteinExistence type="predicted"/>